<evidence type="ECO:0000313" key="2">
    <source>
        <dbReference type="EMBL" id="QEX20334.1"/>
    </source>
</evidence>
<feature type="region of interest" description="Disordered" evidence="1">
    <location>
        <begin position="21"/>
        <end position="91"/>
    </location>
</feature>
<organism evidence="2 3">
    <name type="scientific">Hypericibacter adhaerens</name>
    <dbReference type="NCBI Taxonomy" id="2602016"/>
    <lineage>
        <taxon>Bacteria</taxon>
        <taxon>Pseudomonadati</taxon>
        <taxon>Pseudomonadota</taxon>
        <taxon>Alphaproteobacteria</taxon>
        <taxon>Rhodospirillales</taxon>
        <taxon>Dongiaceae</taxon>
        <taxon>Hypericibacter</taxon>
    </lineage>
</organism>
<sequence length="104" mass="10986">MGMSALRSVWRRIGISAALPAGTDTYPEKDYGHAAAQPAGAGDRGTDARSEGGQPPKMFSPEKKESDRSVSRFDPIAESARNLTPGRNSWSGAALVARLRGSGR</sequence>
<proteinExistence type="predicted"/>
<feature type="compositionally biased region" description="Basic and acidic residues" evidence="1">
    <location>
        <begin position="60"/>
        <end position="71"/>
    </location>
</feature>
<name>A0A5J6MSI7_9PROT</name>
<dbReference type="EMBL" id="CP042582">
    <property type="protein sequence ID" value="QEX20334.1"/>
    <property type="molecule type" value="Genomic_DNA"/>
</dbReference>
<evidence type="ECO:0000256" key="1">
    <source>
        <dbReference type="SAM" id="MobiDB-lite"/>
    </source>
</evidence>
<dbReference type="AlphaFoldDB" id="A0A5J6MSI7"/>
<protein>
    <submittedName>
        <fullName evidence="2">Uncharacterized protein</fullName>
    </submittedName>
</protein>
<dbReference type="Proteomes" id="UP000325797">
    <property type="component" value="Chromosome"/>
</dbReference>
<gene>
    <name evidence="2" type="ORF">FRZ61_02510</name>
</gene>
<accession>A0A5J6MSI7</accession>
<feature type="compositionally biased region" description="Polar residues" evidence="1">
    <location>
        <begin position="81"/>
        <end position="91"/>
    </location>
</feature>
<dbReference type="KEGG" id="hadh:FRZ61_02510"/>
<evidence type="ECO:0000313" key="3">
    <source>
        <dbReference type="Proteomes" id="UP000325797"/>
    </source>
</evidence>
<keyword evidence="3" id="KW-1185">Reference proteome</keyword>
<reference evidence="2 3" key="1">
    <citation type="submission" date="2019-08" db="EMBL/GenBank/DDBJ databases">
        <title>Hyperibacter terrae gen. nov., sp. nov. and Hyperibacter viscosus sp. nov., two new members in the family Rhodospirillaceae isolated from the rhizosphere of Hypericum perforatum.</title>
        <authorList>
            <person name="Noviana Z."/>
        </authorList>
    </citation>
    <scope>NUCLEOTIDE SEQUENCE [LARGE SCALE GENOMIC DNA]</scope>
    <source>
        <strain evidence="2 3">R5959</strain>
    </source>
</reference>